<keyword evidence="3" id="KW-1185">Reference proteome</keyword>
<evidence type="ECO:0000313" key="3">
    <source>
        <dbReference type="Proteomes" id="UP001295684"/>
    </source>
</evidence>
<dbReference type="Proteomes" id="UP001295684">
    <property type="component" value="Unassembled WGS sequence"/>
</dbReference>
<dbReference type="EMBL" id="CAMPGE010014647">
    <property type="protein sequence ID" value="CAI2373305.1"/>
    <property type="molecule type" value="Genomic_DNA"/>
</dbReference>
<dbReference type="AlphaFoldDB" id="A0AAD1XIE1"/>
<accession>A0AAD1XIE1</accession>
<feature type="compositionally biased region" description="Basic and acidic residues" evidence="1">
    <location>
        <begin position="65"/>
        <end position="91"/>
    </location>
</feature>
<reference evidence="2" key="1">
    <citation type="submission" date="2023-07" db="EMBL/GenBank/DDBJ databases">
        <authorList>
            <consortium name="AG Swart"/>
            <person name="Singh M."/>
            <person name="Singh A."/>
            <person name="Seah K."/>
            <person name="Emmerich C."/>
        </authorList>
    </citation>
    <scope>NUCLEOTIDE SEQUENCE</scope>
    <source>
        <strain evidence="2">DP1</strain>
    </source>
</reference>
<protein>
    <submittedName>
        <fullName evidence="2">Uncharacterized protein</fullName>
    </submittedName>
</protein>
<feature type="compositionally biased region" description="Basic and acidic residues" evidence="1">
    <location>
        <begin position="33"/>
        <end position="44"/>
    </location>
</feature>
<proteinExistence type="predicted"/>
<evidence type="ECO:0000256" key="1">
    <source>
        <dbReference type="SAM" id="MobiDB-lite"/>
    </source>
</evidence>
<sequence length="331" mass="38427">MISSSEACCDNLVKQEYTKEDSIISETEYQSCDGKKTPTARELHPSISFSSKTSRTRCVNDSDLESDHQESDHQESDHQESDHQESDHQESDQQESEQQTHKQEDTNLLYAKLKEHFTANLKKIKDMKDKSAEERRILMRKALNNFLENPQLPDSSNIERRKPLALKNKISNRNKSKNHSEMTRRSLMEERPRDLFLSHTIQAEIKTALILRKNLLVKLDLDGANYDYSEGLLKNRLRTIPESKFKLEEELDHRGFKKVHEVECYPGCFQDSKGVIYDLRPQEFCPSINNLMKKGEIELKKLATKAIKVQLSQCDESIKSDLKEKLNKLSN</sequence>
<feature type="region of interest" description="Disordered" evidence="1">
    <location>
        <begin position="19"/>
        <end position="103"/>
    </location>
</feature>
<feature type="compositionally biased region" description="Polar residues" evidence="1">
    <location>
        <begin position="47"/>
        <end position="59"/>
    </location>
</feature>
<organism evidence="2 3">
    <name type="scientific">Euplotes crassus</name>
    <dbReference type="NCBI Taxonomy" id="5936"/>
    <lineage>
        <taxon>Eukaryota</taxon>
        <taxon>Sar</taxon>
        <taxon>Alveolata</taxon>
        <taxon>Ciliophora</taxon>
        <taxon>Intramacronucleata</taxon>
        <taxon>Spirotrichea</taxon>
        <taxon>Hypotrichia</taxon>
        <taxon>Euplotida</taxon>
        <taxon>Euplotidae</taxon>
        <taxon>Moneuplotes</taxon>
    </lineage>
</organism>
<name>A0AAD1XIE1_EUPCR</name>
<gene>
    <name evidence="2" type="ORF">ECRASSUSDP1_LOCUS14646</name>
</gene>
<evidence type="ECO:0000313" key="2">
    <source>
        <dbReference type="EMBL" id="CAI2373305.1"/>
    </source>
</evidence>
<comment type="caution">
    <text evidence="2">The sequence shown here is derived from an EMBL/GenBank/DDBJ whole genome shotgun (WGS) entry which is preliminary data.</text>
</comment>